<dbReference type="Pfam" id="PF06985">
    <property type="entry name" value="HET"/>
    <property type="match status" value="1"/>
</dbReference>
<reference evidence="2 3" key="1">
    <citation type="submission" date="2023-01" db="EMBL/GenBank/DDBJ databases">
        <title>Analysis of 21 Apiospora genomes using comparative genomics revels a genus with tremendous synthesis potential of carbohydrate active enzymes and secondary metabolites.</title>
        <authorList>
            <person name="Sorensen T."/>
        </authorList>
    </citation>
    <scope>NUCLEOTIDE SEQUENCE [LARGE SCALE GENOMIC DNA]</scope>
    <source>
        <strain evidence="2 3">CBS 117206</strain>
    </source>
</reference>
<keyword evidence="3" id="KW-1185">Reference proteome</keyword>
<dbReference type="InterPro" id="IPR052895">
    <property type="entry name" value="HetReg/Transcr_Mod"/>
</dbReference>
<dbReference type="Proteomes" id="UP001392437">
    <property type="component" value="Unassembled WGS sequence"/>
</dbReference>
<dbReference type="Pfam" id="PF26639">
    <property type="entry name" value="Het-6_barrel"/>
    <property type="match status" value="1"/>
</dbReference>
<evidence type="ECO:0000313" key="2">
    <source>
        <dbReference type="EMBL" id="KAK8121195.1"/>
    </source>
</evidence>
<feature type="domain" description="Heterokaryon incompatibility" evidence="1">
    <location>
        <begin position="47"/>
        <end position="210"/>
    </location>
</feature>
<dbReference type="InterPro" id="IPR010730">
    <property type="entry name" value="HET"/>
</dbReference>
<organism evidence="2 3">
    <name type="scientific">Apiospora kogelbergensis</name>
    <dbReference type="NCBI Taxonomy" id="1337665"/>
    <lineage>
        <taxon>Eukaryota</taxon>
        <taxon>Fungi</taxon>
        <taxon>Dikarya</taxon>
        <taxon>Ascomycota</taxon>
        <taxon>Pezizomycotina</taxon>
        <taxon>Sordariomycetes</taxon>
        <taxon>Xylariomycetidae</taxon>
        <taxon>Amphisphaeriales</taxon>
        <taxon>Apiosporaceae</taxon>
        <taxon>Apiospora</taxon>
    </lineage>
</organism>
<evidence type="ECO:0000313" key="3">
    <source>
        <dbReference type="Proteomes" id="UP001392437"/>
    </source>
</evidence>
<evidence type="ECO:0000259" key="1">
    <source>
        <dbReference type="Pfam" id="PF06985"/>
    </source>
</evidence>
<comment type="caution">
    <text evidence="2">The sequence shown here is derived from an EMBL/GenBank/DDBJ whole genome shotgun (WGS) entry which is preliminary data.</text>
</comment>
<name>A0AAW0R1Q4_9PEZI</name>
<dbReference type="PANTHER" id="PTHR24148">
    <property type="entry name" value="ANKYRIN REPEAT DOMAIN-CONTAINING PROTEIN 39 HOMOLOG-RELATED"/>
    <property type="match status" value="1"/>
</dbReference>
<accession>A0AAW0R1Q4</accession>
<dbReference type="EMBL" id="JAQQWP010000004">
    <property type="protein sequence ID" value="KAK8121195.1"/>
    <property type="molecule type" value="Genomic_DNA"/>
</dbReference>
<sequence length="554" mass="63370">MTERYKHTPLQSPGSIRLLELLPSSARDAPLTCKIREIRLKKARSQYEALSYVWGGKQGSEPILCDGQELLVTPNCRDALITLRRRYFKRTLWIDAICIDQTPEGELERNHQVKVMGQVYNNASTVLIWLGLEELPLTVKDHLSIWGPQLANYLVHFPLIRFHMLMGKGKEDQIGEQLQAKWEPAVQAYLASFLKLAEHPWFTRIWTVQEFVFARRDWHGWELKRLMFLSSVRDLDSGLPHDKIYGVYSILEAMGIGLPEPDYSKPVQEVAQSLTRALVTSTESLDSITLDLPPSGDSRTPSWVPDYLTPMGNKREALILPILRLNWRVSDPNASNGSKAHAICEANTGKLLVQGKRVVNLTRTIASNTSMMGQKPWDHESFREFIKACREWCFAFKSSQNFRRSHMLRWADLMSYPNCDMIEPEAVAKYSDPSENDPITIILNYLNKSEKDANDEFGETVRGIQLGLNMTASWAFLFIDTEITDQSITGRGYHTCEKGDQLWLLAGSRVPVVLRRTEENNEFRYISSAIFDGIMKGEHWPEDGKEGLEMIYLV</sequence>
<gene>
    <name evidence="2" type="ORF">PG999_005315</name>
</gene>
<dbReference type="PANTHER" id="PTHR24148:SF77">
    <property type="entry name" value="HETEROKARYON INCOMPATIBILITY DOMAIN-CONTAINING PROTEIN"/>
    <property type="match status" value="1"/>
</dbReference>
<protein>
    <submittedName>
        <fullName evidence="2">Heterokaryon incompatibility protein-domain-containing protein</fullName>
    </submittedName>
</protein>
<dbReference type="AlphaFoldDB" id="A0AAW0R1Q4"/>
<proteinExistence type="predicted"/>